<name>A0A9P6FS19_9FUNG</name>
<reference evidence="2" key="1">
    <citation type="journal article" date="2020" name="Fungal Divers.">
        <title>Resolving the Mortierellaceae phylogeny through synthesis of multi-gene phylogenetics and phylogenomics.</title>
        <authorList>
            <person name="Vandepol N."/>
            <person name="Liber J."/>
            <person name="Desiro A."/>
            <person name="Na H."/>
            <person name="Kennedy M."/>
            <person name="Barry K."/>
            <person name="Grigoriev I.V."/>
            <person name="Miller A.N."/>
            <person name="O'Donnell K."/>
            <person name="Stajich J.E."/>
            <person name="Bonito G."/>
        </authorList>
    </citation>
    <scope>NUCLEOTIDE SEQUENCE</scope>
    <source>
        <strain evidence="2">KOD1015</strain>
    </source>
</reference>
<sequence length="108" mass="12375">MKIALWASLVAITTLTIITITLAIPTPSSTSIDENTVNITEILHQYIENDQKVHDTMIAINNLRSRYPSFYITRCSPVETRFERILMNSTWTADMTLNFEKDESLAHE</sequence>
<accession>A0A9P6FS19</accession>
<organism evidence="2 3">
    <name type="scientific">Lunasporangiospora selenospora</name>
    <dbReference type="NCBI Taxonomy" id="979761"/>
    <lineage>
        <taxon>Eukaryota</taxon>
        <taxon>Fungi</taxon>
        <taxon>Fungi incertae sedis</taxon>
        <taxon>Mucoromycota</taxon>
        <taxon>Mortierellomycotina</taxon>
        <taxon>Mortierellomycetes</taxon>
        <taxon>Mortierellales</taxon>
        <taxon>Mortierellaceae</taxon>
        <taxon>Lunasporangiospora</taxon>
    </lineage>
</organism>
<evidence type="ECO:0000313" key="2">
    <source>
        <dbReference type="EMBL" id="KAF9579726.1"/>
    </source>
</evidence>
<evidence type="ECO:0000256" key="1">
    <source>
        <dbReference type="SAM" id="SignalP"/>
    </source>
</evidence>
<comment type="caution">
    <text evidence="2">The sequence shown here is derived from an EMBL/GenBank/DDBJ whole genome shotgun (WGS) entry which is preliminary data.</text>
</comment>
<feature type="non-terminal residue" evidence="2">
    <location>
        <position position="108"/>
    </location>
</feature>
<evidence type="ECO:0000313" key="3">
    <source>
        <dbReference type="Proteomes" id="UP000780801"/>
    </source>
</evidence>
<dbReference type="Proteomes" id="UP000780801">
    <property type="component" value="Unassembled WGS sequence"/>
</dbReference>
<feature type="chain" id="PRO_5040464327" evidence="1">
    <location>
        <begin position="24"/>
        <end position="108"/>
    </location>
</feature>
<keyword evidence="1" id="KW-0732">Signal</keyword>
<proteinExistence type="predicted"/>
<dbReference type="AlphaFoldDB" id="A0A9P6FS19"/>
<feature type="signal peptide" evidence="1">
    <location>
        <begin position="1"/>
        <end position="23"/>
    </location>
</feature>
<gene>
    <name evidence="2" type="ORF">BGW38_003903</name>
</gene>
<dbReference type="EMBL" id="JAABOA010002540">
    <property type="protein sequence ID" value="KAF9579726.1"/>
    <property type="molecule type" value="Genomic_DNA"/>
</dbReference>
<keyword evidence="3" id="KW-1185">Reference proteome</keyword>
<protein>
    <submittedName>
        <fullName evidence="2">Uncharacterized protein</fullName>
    </submittedName>
</protein>